<evidence type="ECO:0000256" key="1">
    <source>
        <dbReference type="SAM" id="MobiDB-lite"/>
    </source>
</evidence>
<dbReference type="AlphaFoldDB" id="A0AAJ0JPR7"/>
<gene>
    <name evidence="2" type="ORF">VV61_05465</name>
</gene>
<organism evidence="2 3">
    <name type="scientific">Staphylococcus carnosus</name>
    <dbReference type="NCBI Taxonomy" id="1281"/>
    <lineage>
        <taxon>Bacteria</taxon>
        <taxon>Bacillati</taxon>
        <taxon>Bacillota</taxon>
        <taxon>Bacilli</taxon>
        <taxon>Bacillales</taxon>
        <taxon>Staphylococcaceae</taxon>
        <taxon>Staphylococcus</taxon>
    </lineage>
</organism>
<sequence length="187" mass="20458">MKKILASLGVVLLVAILGVAVVFAYGSYKDLELKKEAAKITENKQKDSKNKTSNQNEIQKSPNTNEEVNTDEVRTTEDGEEIKKTKNGIDYTGEFDSPEEEEEFEKDVMAQSGGGTTNGENTEESAPKYTAEDAKNMTDDEFLEAYKEGMTEDQAAAVDEAAEESGDYIGFLRGQVEARANGQGGNY</sequence>
<feature type="compositionally biased region" description="Acidic residues" evidence="1">
    <location>
        <begin position="96"/>
        <end position="105"/>
    </location>
</feature>
<accession>A0AAJ0JPR7</accession>
<name>A0AAJ0JPR7_STACA</name>
<feature type="compositionally biased region" description="Basic and acidic residues" evidence="1">
    <location>
        <begin position="71"/>
        <end position="84"/>
    </location>
</feature>
<evidence type="ECO:0000313" key="3">
    <source>
        <dbReference type="Proteomes" id="UP000033530"/>
    </source>
</evidence>
<feature type="compositionally biased region" description="Basic and acidic residues" evidence="1">
    <location>
        <begin position="41"/>
        <end position="50"/>
    </location>
</feature>
<dbReference type="EMBL" id="LAIU01000003">
    <property type="protein sequence ID" value="KKB25551.1"/>
    <property type="molecule type" value="Genomic_DNA"/>
</dbReference>
<dbReference type="RefSeq" id="WP_046099787.1">
    <property type="nucleotide sequence ID" value="NZ_CP015552.1"/>
</dbReference>
<comment type="caution">
    <text evidence="2">The sequence shown here is derived from an EMBL/GenBank/DDBJ whole genome shotgun (WGS) entry which is preliminary data.</text>
</comment>
<feature type="region of interest" description="Disordered" evidence="1">
    <location>
        <begin position="41"/>
        <end position="136"/>
    </location>
</feature>
<evidence type="ECO:0000313" key="2">
    <source>
        <dbReference type="EMBL" id="KKB25551.1"/>
    </source>
</evidence>
<dbReference type="Proteomes" id="UP000033530">
    <property type="component" value="Unassembled WGS sequence"/>
</dbReference>
<proteinExistence type="predicted"/>
<reference evidence="2 3" key="1">
    <citation type="submission" date="2015-03" db="EMBL/GenBank/DDBJ databases">
        <title>Draft Genome Sequence of S. carnosus subsp. utilis LTH 7013, Isolated from South Tirolean Ham.</title>
        <authorList>
            <person name="Mueller A."/>
            <person name="Huptas C."/>
            <person name="Wenning M."/>
            <person name="Weiss A."/>
            <person name="Schmidt H."/>
        </authorList>
    </citation>
    <scope>NUCLEOTIDE SEQUENCE [LARGE SCALE GENOMIC DNA]</scope>
    <source>
        <strain evidence="2 3">LTH7013</strain>
    </source>
</reference>
<protein>
    <submittedName>
        <fullName evidence="2">Uncharacterized protein</fullName>
    </submittedName>
</protein>
<feature type="compositionally biased region" description="Polar residues" evidence="1">
    <location>
        <begin position="51"/>
        <end position="67"/>
    </location>
</feature>